<dbReference type="EMBL" id="UZAJ01040051">
    <property type="protein sequence ID" value="VDP12943.1"/>
    <property type="molecule type" value="Genomic_DNA"/>
</dbReference>
<reference evidence="1 2" key="2">
    <citation type="submission" date="2018-11" db="EMBL/GenBank/DDBJ databases">
        <authorList>
            <consortium name="Pathogen Informatics"/>
        </authorList>
    </citation>
    <scope>NUCLEOTIDE SEQUENCE [LARGE SCALE GENOMIC DNA]</scope>
</reference>
<dbReference type="WBParaSite" id="OFLC_0001311301-mRNA-1">
    <property type="protein sequence ID" value="OFLC_0001311301-mRNA-1"/>
    <property type="gene ID" value="OFLC_0001311301"/>
</dbReference>
<evidence type="ECO:0000313" key="1">
    <source>
        <dbReference type="EMBL" id="VDP12943.1"/>
    </source>
</evidence>
<dbReference type="Proteomes" id="UP000267606">
    <property type="component" value="Unassembled WGS sequence"/>
</dbReference>
<organism evidence="3">
    <name type="scientific">Onchocerca flexuosa</name>
    <dbReference type="NCBI Taxonomy" id="387005"/>
    <lineage>
        <taxon>Eukaryota</taxon>
        <taxon>Metazoa</taxon>
        <taxon>Ecdysozoa</taxon>
        <taxon>Nematoda</taxon>
        <taxon>Chromadorea</taxon>
        <taxon>Rhabditida</taxon>
        <taxon>Spirurina</taxon>
        <taxon>Spiruromorpha</taxon>
        <taxon>Filarioidea</taxon>
        <taxon>Onchocercidae</taxon>
        <taxon>Onchocerca</taxon>
    </lineage>
</organism>
<accession>A0A183I050</accession>
<evidence type="ECO:0000313" key="2">
    <source>
        <dbReference type="Proteomes" id="UP000267606"/>
    </source>
</evidence>
<protein>
    <submittedName>
        <fullName evidence="1 3">Uncharacterized protein</fullName>
    </submittedName>
</protein>
<name>A0A183I050_9BILA</name>
<keyword evidence="2" id="KW-1185">Reference proteome</keyword>
<gene>
    <name evidence="1" type="ORF">OFLC_LOCUS13112</name>
</gene>
<evidence type="ECO:0000313" key="3">
    <source>
        <dbReference type="WBParaSite" id="OFLC_0001311301-mRNA-1"/>
    </source>
</evidence>
<proteinExistence type="predicted"/>
<sequence>MPTHTAPNGKFGCWQKCATQSNSNLDKKTNDLLSGYGNLRLNAYRWRGKSRCSSLRVLWIPEVFWIYLGN</sequence>
<reference evidence="3" key="1">
    <citation type="submission" date="2016-06" db="UniProtKB">
        <authorList>
            <consortium name="WormBaseParasite"/>
        </authorList>
    </citation>
    <scope>IDENTIFICATION</scope>
</reference>
<dbReference type="AlphaFoldDB" id="A0A183I050"/>